<dbReference type="OrthoDB" id="9909311at2759"/>
<dbReference type="Gene3D" id="1.10.10.60">
    <property type="entry name" value="Homeodomain-like"/>
    <property type="match status" value="1"/>
</dbReference>
<gene>
    <name evidence="3" type="ORF">A3Q56_07296</name>
</gene>
<keyword evidence="4" id="KW-1185">Reference proteome</keyword>
<dbReference type="Proteomes" id="UP000078046">
    <property type="component" value="Unassembled WGS sequence"/>
</dbReference>
<keyword evidence="1" id="KW-0238">DNA-binding</keyword>
<dbReference type="InterPro" id="IPR009057">
    <property type="entry name" value="Homeodomain-like_sf"/>
</dbReference>
<proteinExistence type="predicted"/>
<dbReference type="AlphaFoldDB" id="A0A177ASL8"/>
<dbReference type="GO" id="GO:0005634">
    <property type="term" value="C:nucleus"/>
    <property type="evidence" value="ECO:0007669"/>
    <property type="project" value="TreeGrafter"/>
</dbReference>
<evidence type="ECO:0000313" key="3">
    <source>
        <dbReference type="EMBL" id="OAF64996.1"/>
    </source>
</evidence>
<name>A0A177ASL8_9BILA</name>
<protein>
    <recommendedName>
        <fullName evidence="2">HTH CENPB-type domain-containing protein</fullName>
    </recommendedName>
</protein>
<comment type="caution">
    <text evidence="3">The sequence shown here is derived from an EMBL/GenBank/DDBJ whole genome shotgun (WGS) entry which is preliminary data.</text>
</comment>
<sequence>MKIEIIKNIKWYYRNVIVKILIKSIETSTPEKNKSCRLFQHFKHVWVKMVKQDTIRNFYAKVGLNRLKELTDLDIKFEEYIDFEDNSSVYLNESEITLQSLTKIYMMMLLKIIKNKFHSDIKKNKQNIIIAFNENVFNGLNNDVRINNKSKNFDQTLITSLSKLRENNVPLSGIILKEQAILINNSNGSHRKNFKISDGRLRNFKKRHEITYKSLSGTQKANQSNIDDFFTKFNNKIIEYDLKDVFNADETALFYKKLPNKSYIIKSNDPRRKLKENKEKITVLLCCSAQGKKIKPLFIDKSIKPRCFSKINLNNQPFFTKAVKKLG</sequence>
<evidence type="ECO:0000313" key="4">
    <source>
        <dbReference type="Proteomes" id="UP000078046"/>
    </source>
</evidence>
<dbReference type="PROSITE" id="PS51253">
    <property type="entry name" value="HTH_CENPB"/>
    <property type="match status" value="1"/>
</dbReference>
<dbReference type="EMBL" id="LWCA01001503">
    <property type="protein sequence ID" value="OAF64996.1"/>
    <property type="molecule type" value="Genomic_DNA"/>
</dbReference>
<dbReference type="SUPFAM" id="SSF46689">
    <property type="entry name" value="Homeodomain-like"/>
    <property type="match status" value="1"/>
</dbReference>
<organism evidence="3 4">
    <name type="scientific">Intoshia linei</name>
    <dbReference type="NCBI Taxonomy" id="1819745"/>
    <lineage>
        <taxon>Eukaryota</taxon>
        <taxon>Metazoa</taxon>
        <taxon>Spiralia</taxon>
        <taxon>Lophotrochozoa</taxon>
        <taxon>Mesozoa</taxon>
        <taxon>Orthonectida</taxon>
        <taxon>Rhopaluridae</taxon>
        <taxon>Intoshia</taxon>
    </lineage>
</organism>
<dbReference type="InterPro" id="IPR050863">
    <property type="entry name" value="CenT-Element_Derived"/>
</dbReference>
<reference evidence="3 4" key="1">
    <citation type="submission" date="2016-04" db="EMBL/GenBank/DDBJ databases">
        <title>The genome of Intoshia linei affirms orthonectids as highly simplified spiralians.</title>
        <authorList>
            <person name="Mikhailov K.V."/>
            <person name="Slusarev G.S."/>
            <person name="Nikitin M.A."/>
            <person name="Logacheva M.D."/>
            <person name="Penin A."/>
            <person name="Aleoshin V."/>
            <person name="Panchin Y.V."/>
        </authorList>
    </citation>
    <scope>NUCLEOTIDE SEQUENCE [LARGE SCALE GENOMIC DNA]</scope>
    <source>
        <strain evidence="3">Intl2013</strain>
        <tissue evidence="3">Whole animal</tissue>
    </source>
</reference>
<dbReference type="InterPro" id="IPR006600">
    <property type="entry name" value="HTH_CenpB_DNA-bd_dom"/>
</dbReference>
<dbReference type="PANTHER" id="PTHR19303:SF73">
    <property type="entry name" value="PROTEIN PDC2"/>
    <property type="match status" value="1"/>
</dbReference>
<feature type="domain" description="HTH CENPB-type" evidence="2">
    <location>
        <begin position="141"/>
        <end position="214"/>
    </location>
</feature>
<dbReference type="SMART" id="SM00674">
    <property type="entry name" value="CENPB"/>
    <property type="match status" value="1"/>
</dbReference>
<dbReference type="Pfam" id="PF03221">
    <property type="entry name" value="HTH_Tnp_Tc5"/>
    <property type="match status" value="1"/>
</dbReference>
<accession>A0A177ASL8</accession>
<evidence type="ECO:0000259" key="2">
    <source>
        <dbReference type="PROSITE" id="PS51253"/>
    </source>
</evidence>
<evidence type="ECO:0000256" key="1">
    <source>
        <dbReference type="ARBA" id="ARBA00023125"/>
    </source>
</evidence>
<dbReference type="GO" id="GO:0003677">
    <property type="term" value="F:DNA binding"/>
    <property type="evidence" value="ECO:0007669"/>
    <property type="project" value="UniProtKB-KW"/>
</dbReference>
<dbReference type="PANTHER" id="PTHR19303">
    <property type="entry name" value="TRANSPOSON"/>
    <property type="match status" value="1"/>
</dbReference>